<dbReference type="PROSITE" id="PS00010">
    <property type="entry name" value="ASX_HYDROXYL"/>
    <property type="match status" value="2"/>
</dbReference>
<dbReference type="Pfam" id="PF07645">
    <property type="entry name" value="EGF_CA"/>
    <property type="match status" value="2"/>
</dbReference>
<dbReference type="InterPro" id="IPR052235">
    <property type="entry name" value="Nephronectin_domain"/>
</dbReference>
<keyword evidence="2 6" id="KW-0245">EGF-like domain</keyword>
<feature type="domain" description="EGF-like" evidence="7">
    <location>
        <begin position="49"/>
        <end position="89"/>
    </location>
</feature>
<evidence type="ECO:0000256" key="2">
    <source>
        <dbReference type="ARBA" id="ARBA00022536"/>
    </source>
</evidence>
<feature type="domain" description="EGF-like" evidence="7">
    <location>
        <begin position="132"/>
        <end position="172"/>
    </location>
</feature>
<dbReference type="PROSITE" id="PS50026">
    <property type="entry name" value="EGF_3"/>
    <property type="match status" value="3"/>
</dbReference>
<gene>
    <name evidence="9" type="primary">LOC116293295</name>
</gene>
<dbReference type="RefSeq" id="XP_031556563.1">
    <property type="nucleotide sequence ID" value="XM_031700703.1"/>
</dbReference>
<evidence type="ECO:0000256" key="4">
    <source>
        <dbReference type="ARBA" id="ARBA00022737"/>
    </source>
</evidence>
<dbReference type="InterPro" id="IPR001881">
    <property type="entry name" value="EGF-like_Ca-bd_dom"/>
</dbReference>
<comment type="similarity">
    <text evidence="1">Belongs to the EGF domain peptide family.</text>
</comment>
<reference evidence="9" key="1">
    <citation type="submission" date="2025-08" db="UniProtKB">
        <authorList>
            <consortium name="RefSeq"/>
        </authorList>
    </citation>
    <scope>IDENTIFICATION</scope>
    <source>
        <tissue evidence="9">Tentacle</tissue>
    </source>
</reference>
<sequence length="334" mass="36744">MCRIQCYLEPACWTFNFCEKQGNFVCELTNSDHIRHDLIEKAGCTYHGSENHCSSNPCPKNATCQGEFLSDPVPYKCICPAGYGGDNCFQDINECNDGTHTCHSDATCNNTIGGFNCTCKSGFNGNGKHCEDIDECESGKHNCHVNATCTNSLGGFNCSCKQGHFGNGTHCYPDFGRRVIFDFEDGKKTGWSLTGTAFNNQPTYKDNSKARGKPSNLQGNWWIGSYENGPSPSHTYGSTQGDGPRGTMTSPPFVVHGSQLKFRIGGGCTMQQQRAELLIGGTVVAQTKGPCSEYMVTKSWSIEQFRGQTARVRLVDNHNGGWGHINFDYLEEYQ</sequence>
<evidence type="ECO:0000256" key="5">
    <source>
        <dbReference type="ARBA" id="ARBA00023157"/>
    </source>
</evidence>
<keyword evidence="4" id="KW-0677">Repeat</keyword>
<evidence type="ECO:0000256" key="6">
    <source>
        <dbReference type="PROSITE-ProRule" id="PRU00076"/>
    </source>
</evidence>
<keyword evidence="8" id="KW-1185">Reference proteome</keyword>
<dbReference type="InterPro" id="IPR049883">
    <property type="entry name" value="NOTCH1_EGF-like"/>
</dbReference>
<evidence type="ECO:0000256" key="1">
    <source>
        <dbReference type="ARBA" id="ARBA00006373"/>
    </source>
</evidence>
<dbReference type="GeneID" id="116293295"/>
<dbReference type="FunFam" id="2.10.25.10:FF:000038">
    <property type="entry name" value="Fibrillin 2"/>
    <property type="match status" value="2"/>
</dbReference>
<dbReference type="Proteomes" id="UP000515163">
    <property type="component" value="Unplaced"/>
</dbReference>
<dbReference type="SUPFAM" id="SSF57196">
    <property type="entry name" value="EGF/Laminin"/>
    <property type="match status" value="3"/>
</dbReference>
<dbReference type="PROSITE" id="PS01187">
    <property type="entry name" value="EGF_CA"/>
    <property type="match status" value="2"/>
</dbReference>
<dbReference type="GO" id="GO:0005509">
    <property type="term" value="F:calcium ion binding"/>
    <property type="evidence" value="ECO:0007669"/>
    <property type="project" value="InterPro"/>
</dbReference>
<dbReference type="PANTHER" id="PTHR24050:SF28">
    <property type="entry name" value="UROMODULIN-LIKE"/>
    <property type="match status" value="1"/>
</dbReference>
<dbReference type="InParanoid" id="A0A6P8HNH1"/>
<evidence type="ECO:0000313" key="8">
    <source>
        <dbReference type="Proteomes" id="UP000515163"/>
    </source>
</evidence>
<dbReference type="SMART" id="SM00181">
    <property type="entry name" value="EGF"/>
    <property type="match status" value="3"/>
</dbReference>
<feature type="disulfide bond" evidence="6">
    <location>
        <begin position="79"/>
        <end position="88"/>
    </location>
</feature>
<dbReference type="InterPro" id="IPR000742">
    <property type="entry name" value="EGF"/>
</dbReference>
<dbReference type="CDD" id="cd00054">
    <property type="entry name" value="EGF_CA"/>
    <property type="match status" value="2"/>
</dbReference>
<dbReference type="Pfam" id="PF00008">
    <property type="entry name" value="EGF"/>
    <property type="match status" value="1"/>
</dbReference>
<dbReference type="SMART" id="SM00179">
    <property type="entry name" value="EGF_CA"/>
    <property type="match status" value="3"/>
</dbReference>
<dbReference type="InterPro" id="IPR000152">
    <property type="entry name" value="EGF-type_Asp/Asn_hydroxyl_site"/>
</dbReference>
<dbReference type="PROSITE" id="PS00022">
    <property type="entry name" value="EGF_1"/>
    <property type="match status" value="1"/>
</dbReference>
<dbReference type="InterPro" id="IPR018097">
    <property type="entry name" value="EGF_Ca-bd_CS"/>
</dbReference>
<dbReference type="Gene3D" id="2.10.25.10">
    <property type="entry name" value="Laminin"/>
    <property type="match status" value="3"/>
</dbReference>
<comment type="caution">
    <text evidence="6">Lacks conserved residue(s) required for the propagation of feature annotation.</text>
</comment>
<dbReference type="PROSITE" id="PS01186">
    <property type="entry name" value="EGF_2"/>
    <property type="match status" value="2"/>
</dbReference>
<evidence type="ECO:0000259" key="7">
    <source>
        <dbReference type="PROSITE" id="PS50026"/>
    </source>
</evidence>
<proteinExistence type="inferred from homology"/>
<evidence type="ECO:0000256" key="3">
    <source>
        <dbReference type="ARBA" id="ARBA00022729"/>
    </source>
</evidence>
<dbReference type="AlphaFoldDB" id="A0A6P8HNH1"/>
<feature type="domain" description="EGF-like" evidence="7">
    <location>
        <begin position="91"/>
        <end position="131"/>
    </location>
</feature>
<keyword evidence="3" id="KW-0732">Signal</keyword>
<dbReference type="OrthoDB" id="5950059at2759"/>
<accession>A0A6P8HNH1</accession>
<evidence type="ECO:0000313" key="9">
    <source>
        <dbReference type="RefSeq" id="XP_031556563.1"/>
    </source>
</evidence>
<dbReference type="KEGG" id="aten:116293295"/>
<protein>
    <submittedName>
        <fullName evidence="9">Fibrillin-2-like</fullName>
    </submittedName>
</protein>
<keyword evidence="5 6" id="KW-1015">Disulfide bond</keyword>
<organism evidence="8 9">
    <name type="scientific">Actinia tenebrosa</name>
    <name type="common">Australian red waratah sea anemone</name>
    <dbReference type="NCBI Taxonomy" id="6105"/>
    <lineage>
        <taxon>Eukaryota</taxon>
        <taxon>Metazoa</taxon>
        <taxon>Cnidaria</taxon>
        <taxon>Anthozoa</taxon>
        <taxon>Hexacorallia</taxon>
        <taxon>Actiniaria</taxon>
        <taxon>Actiniidae</taxon>
        <taxon>Actinia</taxon>
    </lineage>
</organism>
<dbReference type="PANTHER" id="PTHR24050">
    <property type="entry name" value="PA14 DOMAIN-CONTAINING PROTEIN"/>
    <property type="match status" value="1"/>
</dbReference>
<name>A0A6P8HNH1_ACTTE</name>